<keyword evidence="2" id="KW-1185">Reference proteome</keyword>
<comment type="caution">
    <text evidence="1">The sequence shown here is derived from an EMBL/GenBank/DDBJ whole genome shotgun (WGS) entry which is preliminary data.</text>
</comment>
<name>A0A2T8F6Y2_9ACTN</name>
<dbReference type="InterPro" id="IPR011991">
    <property type="entry name" value="ArsR-like_HTH"/>
</dbReference>
<sequence length="224" mass="24344">MNDRTADPITSLAALDEPTRRRLYDYVVQAREPVGRDEASAAVGIPRPTAAFHLDRLAEEGLLDVVHQRLTGRTGPGAGRPSKLYLRSGRQFDVSLPQRRYDLAGELLAAAVEEAEATGVPVRDALGSKARELGRRIGEARSGDDLVEVLEEHGFEPRTDAGTIRLGNCPFHELAQRHTQLVCGMNQHLVDGLIDGIASTTYTAELQPSPGNCCVVLVPHRARP</sequence>
<accession>A0A2T8F6Y2</accession>
<organism evidence="1 2">
    <name type="scientific">Nocardioides gansuensis</name>
    <dbReference type="NCBI Taxonomy" id="2138300"/>
    <lineage>
        <taxon>Bacteria</taxon>
        <taxon>Bacillati</taxon>
        <taxon>Actinomycetota</taxon>
        <taxon>Actinomycetes</taxon>
        <taxon>Propionibacteriales</taxon>
        <taxon>Nocardioidaceae</taxon>
        <taxon>Nocardioides</taxon>
    </lineage>
</organism>
<dbReference type="CDD" id="cd00090">
    <property type="entry name" value="HTH_ARSR"/>
    <property type="match status" value="1"/>
</dbReference>
<gene>
    <name evidence="1" type="ORF">DDE18_18530</name>
</gene>
<evidence type="ECO:0000313" key="1">
    <source>
        <dbReference type="EMBL" id="PVG81472.1"/>
    </source>
</evidence>
<dbReference type="InterPro" id="IPR036390">
    <property type="entry name" value="WH_DNA-bd_sf"/>
</dbReference>
<dbReference type="Pfam" id="PF12840">
    <property type="entry name" value="HTH_20"/>
    <property type="match status" value="1"/>
</dbReference>
<protein>
    <submittedName>
        <fullName evidence="1">Transcriptional regulator</fullName>
    </submittedName>
</protein>
<dbReference type="EMBL" id="QDGZ01000008">
    <property type="protein sequence ID" value="PVG81472.1"/>
    <property type="molecule type" value="Genomic_DNA"/>
</dbReference>
<dbReference type="SUPFAM" id="SSF46785">
    <property type="entry name" value="Winged helix' DNA-binding domain"/>
    <property type="match status" value="1"/>
</dbReference>
<dbReference type="InterPro" id="IPR036388">
    <property type="entry name" value="WH-like_DNA-bd_sf"/>
</dbReference>
<proteinExistence type="predicted"/>
<dbReference type="OrthoDB" id="3399802at2"/>
<dbReference type="Proteomes" id="UP000246018">
    <property type="component" value="Unassembled WGS sequence"/>
</dbReference>
<evidence type="ECO:0000313" key="2">
    <source>
        <dbReference type="Proteomes" id="UP000246018"/>
    </source>
</evidence>
<dbReference type="RefSeq" id="WP_116573754.1">
    <property type="nucleotide sequence ID" value="NZ_QDGZ01000008.1"/>
</dbReference>
<reference evidence="1 2" key="1">
    <citation type="submission" date="2018-04" db="EMBL/GenBank/DDBJ databases">
        <title>Genome of Nocardioides gansuensis WSJ-1.</title>
        <authorList>
            <person name="Wu S."/>
            <person name="Wang G."/>
        </authorList>
    </citation>
    <scope>NUCLEOTIDE SEQUENCE [LARGE SCALE GENOMIC DNA]</scope>
    <source>
        <strain evidence="1 2">WSJ-1</strain>
    </source>
</reference>
<dbReference type="AlphaFoldDB" id="A0A2T8F6Y2"/>
<dbReference type="Gene3D" id="1.10.10.10">
    <property type="entry name" value="Winged helix-like DNA-binding domain superfamily/Winged helix DNA-binding domain"/>
    <property type="match status" value="1"/>
</dbReference>